<proteinExistence type="predicted"/>
<gene>
    <name evidence="1" type="ORF">NE237_028132</name>
</gene>
<sequence length="166" mass="17334">MHRSVPIDGVGLVVDLAVGGKFGFGPRMGSCPVMVTQQQFASTSLASILDPKNGLMVMRSFLRRVISSLKRFVGGASGQIISVGGRWGSENALQRVVARMGSNLEGDGGEQVTEAEVITDIGSAMSVVELLSGSWCRTGQHNGSVGDVAEVPKGGFNGAQGFTRLH</sequence>
<name>A0A9Q0GPQ0_9MAGN</name>
<keyword evidence="2" id="KW-1185">Reference proteome</keyword>
<protein>
    <submittedName>
        <fullName evidence="1">Uncharacterized protein</fullName>
    </submittedName>
</protein>
<evidence type="ECO:0000313" key="2">
    <source>
        <dbReference type="Proteomes" id="UP001141806"/>
    </source>
</evidence>
<reference evidence="1" key="1">
    <citation type="journal article" date="2023" name="Plant J.">
        <title>The genome of the king protea, Protea cynaroides.</title>
        <authorList>
            <person name="Chang J."/>
            <person name="Duong T.A."/>
            <person name="Schoeman C."/>
            <person name="Ma X."/>
            <person name="Roodt D."/>
            <person name="Barker N."/>
            <person name="Li Z."/>
            <person name="Van de Peer Y."/>
            <person name="Mizrachi E."/>
        </authorList>
    </citation>
    <scope>NUCLEOTIDE SEQUENCE</scope>
    <source>
        <tissue evidence="1">Young leaves</tissue>
    </source>
</reference>
<organism evidence="1 2">
    <name type="scientific">Protea cynaroides</name>
    <dbReference type="NCBI Taxonomy" id="273540"/>
    <lineage>
        <taxon>Eukaryota</taxon>
        <taxon>Viridiplantae</taxon>
        <taxon>Streptophyta</taxon>
        <taxon>Embryophyta</taxon>
        <taxon>Tracheophyta</taxon>
        <taxon>Spermatophyta</taxon>
        <taxon>Magnoliopsida</taxon>
        <taxon>Proteales</taxon>
        <taxon>Proteaceae</taxon>
        <taxon>Protea</taxon>
    </lineage>
</organism>
<evidence type="ECO:0000313" key="1">
    <source>
        <dbReference type="EMBL" id="KAJ4951300.1"/>
    </source>
</evidence>
<dbReference type="EMBL" id="JAMYWD010000012">
    <property type="protein sequence ID" value="KAJ4951300.1"/>
    <property type="molecule type" value="Genomic_DNA"/>
</dbReference>
<dbReference type="AlphaFoldDB" id="A0A9Q0GPQ0"/>
<accession>A0A9Q0GPQ0</accession>
<dbReference type="Proteomes" id="UP001141806">
    <property type="component" value="Unassembled WGS sequence"/>
</dbReference>
<comment type="caution">
    <text evidence="1">The sequence shown here is derived from an EMBL/GenBank/DDBJ whole genome shotgun (WGS) entry which is preliminary data.</text>
</comment>